<name>A0A2H3DHI7_ARMGA</name>
<dbReference type="EMBL" id="KZ293653">
    <property type="protein sequence ID" value="PBK94685.1"/>
    <property type="molecule type" value="Genomic_DNA"/>
</dbReference>
<keyword evidence="1" id="KW-0862">Zinc</keyword>
<keyword evidence="1" id="KW-0863">Zinc-finger</keyword>
<evidence type="ECO:0000313" key="5">
    <source>
        <dbReference type="Proteomes" id="UP000217790"/>
    </source>
</evidence>
<feature type="region of interest" description="Disordered" evidence="2">
    <location>
        <begin position="32"/>
        <end position="112"/>
    </location>
</feature>
<reference evidence="5" key="1">
    <citation type="journal article" date="2017" name="Nat. Ecol. Evol.">
        <title>Genome expansion and lineage-specific genetic innovations in the forest pathogenic fungi Armillaria.</title>
        <authorList>
            <person name="Sipos G."/>
            <person name="Prasanna A.N."/>
            <person name="Walter M.C."/>
            <person name="O'Connor E."/>
            <person name="Balint B."/>
            <person name="Krizsan K."/>
            <person name="Kiss B."/>
            <person name="Hess J."/>
            <person name="Varga T."/>
            <person name="Slot J."/>
            <person name="Riley R."/>
            <person name="Boka B."/>
            <person name="Rigling D."/>
            <person name="Barry K."/>
            <person name="Lee J."/>
            <person name="Mihaltcheva S."/>
            <person name="LaButti K."/>
            <person name="Lipzen A."/>
            <person name="Waldron R."/>
            <person name="Moloney N.M."/>
            <person name="Sperisen C."/>
            <person name="Kredics L."/>
            <person name="Vagvoelgyi C."/>
            <person name="Patrignani A."/>
            <person name="Fitzpatrick D."/>
            <person name="Nagy I."/>
            <person name="Doyle S."/>
            <person name="Anderson J.B."/>
            <person name="Grigoriev I.V."/>
            <person name="Gueldener U."/>
            <person name="Muensterkoetter M."/>
            <person name="Nagy L.G."/>
        </authorList>
    </citation>
    <scope>NUCLEOTIDE SEQUENCE [LARGE SCALE GENOMIC DNA]</scope>
    <source>
        <strain evidence="5">Ar21-2</strain>
    </source>
</reference>
<sequence>MKPAASLDGEVKVCTSPSEVTINEVVLWASQDDSSEVHVKIPSRRSPSPHNHGSAHDISLPFLDVRTKEGMPKDANVNESSDGEPVGGSWQRKSSGSDSSSDTSKGRSANEVRHCPPGICWRWCRNICRDGSYCRYRHVDHSHIPKRPRPKTNEVCWGSQRDWCTLGYDCPYIHEDLEYDPPEESVAEEEVPVSDPEPAHIPKRPRPKTDEVCWGSQRDWCILGYDCPYIHEDLEYDPVGTLCGTLNNRS</sequence>
<feature type="domain" description="C3H1-type" evidence="3">
    <location>
        <begin position="119"/>
        <end position="141"/>
    </location>
</feature>
<dbReference type="OrthoDB" id="10009520at2759"/>
<dbReference type="Gene3D" id="3.30.1370.210">
    <property type="match status" value="1"/>
</dbReference>
<feature type="zinc finger region" description="C3H1-type" evidence="1">
    <location>
        <begin position="150"/>
        <end position="177"/>
    </location>
</feature>
<dbReference type="InterPro" id="IPR000571">
    <property type="entry name" value="Znf_CCCH"/>
</dbReference>
<evidence type="ECO:0000313" key="4">
    <source>
        <dbReference type="EMBL" id="PBK94685.1"/>
    </source>
</evidence>
<feature type="domain" description="C3H1-type" evidence="3">
    <location>
        <begin position="150"/>
        <end position="177"/>
    </location>
</feature>
<keyword evidence="1" id="KW-0479">Metal-binding</keyword>
<feature type="zinc finger region" description="C3H1-type" evidence="1">
    <location>
        <begin position="119"/>
        <end position="141"/>
    </location>
</feature>
<protein>
    <recommendedName>
        <fullName evidence="3">C3H1-type domain-containing protein</fullName>
    </recommendedName>
</protein>
<feature type="compositionally biased region" description="Low complexity" evidence="2">
    <location>
        <begin position="92"/>
        <end position="103"/>
    </location>
</feature>
<dbReference type="Proteomes" id="UP000217790">
    <property type="component" value="Unassembled WGS sequence"/>
</dbReference>
<proteinExistence type="predicted"/>
<gene>
    <name evidence="4" type="ORF">ARMGADRAFT_62629</name>
</gene>
<dbReference type="PROSITE" id="PS50103">
    <property type="entry name" value="ZF_C3H1"/>
    <property type="match status" value="2"/>
</dbReference>
<organism evidence="4 5">
    <name type="scientific">Armillaria gallica</name>
    <name type="common">Bulbous honey fungus</name>
    <name type="synonym">Armillaria bulbosa</name>
    <dbReference type="NCBI Taxonomy" id="47427"/>
    <lineage>
        <taxon>Eukaryota</taxon>
        <taxon>Fungi</taxon>
        <taxon>Dikarya</taxon>
        <taxon>Basidiomycota</taxon>
        <taxon>Agaricomycotina</taxon>
        <taxon>Agaricomycetes</taxon>
        <taxon>Agaricomycetidae</taxon>
        <taxon>Agaricales</taxon>
        <taxon>Marasmiineae</taxon>
        <taxon>Physalacriaceae</taxon>
        <taxon>Armillaria</taxon>
    </lineage>
</organism>
<accession>A0A2H3DHI7</accession>
<evidence type="ECO:0000259" key="3">
    <source>
        <dbReference type="PROSITE" id="PS50103"/>
    </source>
</evidence>
<evidence type="ECO:0000256" key="2">
    <source>
        <dbReference type="SAM" id="MobiDB-lite"/>
    </source>
</evidence>
<keyword evidence="5" id="KW-1185">Reference proteome</keyword>
<dbReference type="GO" id="GO:0008270">
    <property type="term" value="F:zinc ion binding"/>
    <property type="evidence" value="ECO:0007669"/>
    <property type="project" value="UniProtKB-KW"/>
</dbReference>
<dbReference type="STRING" id="47427.A0A2H3DHI7"/>
<dbReference type="InParanoid" id="A0A2H3DHI7"/>
<evidence type="ECO:0000256" key="1">
    <source>
        <dbReference type="PROSITE-ProRule" id="PRU00723"/>
    </source>
</evidence>
<dbReference type="AlphaFoldDB" id="A0A2H3DHI7"/>